<comment type="caution">
    <text evidence="2">The sequence shown here is derived from an EMBL/GenBank/DDBJ whole genome shotgun (WGS) entry which is preliminary data.</text>
</comment>
<reference evidence="2 3" key="1">
    <citation type="submission" date="2021-08" db="EMBL/GenBank/DDBJ databases">
        <title>Draft Genome Sequence of Phanerochaete sordida strain YK-624.</title>
        <authorList>
            <person name="Mori T."/>
            <person name="Dohra H."/>
            <person name="Suzuki T."/>
            <person name="Kawagishi H."/>
            <person name="Hirai H."/>
        </authorList>
    </citation>
    <scope>NUCLEOTIDE SEQUENCE [LARGE SCALE GENOMIC DNA]</scope>
    <source>
        <strain evidence="2 3">YK-624</strain>
    </source>
</reference>
<organism evidence="2 3">
    <name type="scientific">Phanerochaete sordida</name>
    <dbReference type="NCBI Taxonomy" id="48140"/>
    <lineage>
        <taxon>Eukaryota</taxon>
        <taxon>Fungi</taxon>
        <taxon>Dikarya</taxon>
        <taxon>Basidiomycota</taxon>
        <taxon>Agaricomycotina</taxon>
        <taxon>Agaricomycetes</taxon>
        <taxon>Polyporales</taxon>
        <taxon>Phanerochaetaceae</taxon>
        <taxon>Phanerochaete</taxon>
    </lineage>
</organism>
<keyword evidence="3" id="KW-1185">Reference proteome</keyword>
<name>A0A9P3LM11_9APHY</name>
<evidence type="ECO:0000313" key="3">
    <source>
        <dbReference type="Proteomes" id="UP000703269"/>
    </source>
</evidence>
<evidence type="ECO:0000256" key="1">
    <source>
        <dbReference type="SAM" id="MobiDB-lite"/>
    </source>
</evidence>
<dbReference type="AlphaFoldDB" id="A0A9P3LM11"/>
<protein>
    <submittedName>
        <fullName evidence="2">Uncharacterized protein</fullName>
    </submittedName>
</protein>
<gene>
    <name evidence="2" type="ORF">PsYK624_162010</name>
</gene>
<evidence type="ECO:0000313" key="2">
    <source>
        <dbReference type="EMBL" id="GJE99925.1"/>
    </source>
</evidence>
<dbReference type="EMBL" id="BPQB01000126">
    <property type="protein sequence ID" value="GJE99925.1"/>
    <property type="molecule type" value="Genomic_DNA"/>
</dbReference>
<dbReference type="Proteomes" id="UP000703269">
    <property type="component" value="Unassembled WGS sequence"/>
</dbReference>
<feature type="region of interest" description="Disordered" evidence="1">
    <location>
        <begin position="54"/>
        <end position="75"/>
    </location>
</feature>
<sequence length="122" mass="13009">MSARKSVYTCDCHRFCGGELRPVSRSAFYDHKKHRSADSRASAVTIQDGFTTVKGTRRRKAKDGNSRAHGSHAGATIGVVRAAEAENSPEDAAKLGSRDQLVDDPDAFDAIIVYPASAADSG</sequence>
<proteinExistence type="predicted"/>
<accession>A0A9P3LM11</accession>